<name>A0A9J2PR41_ASCLU</name>
<keyword evidence="1" id="KW-1185">Reference proteome</keyword>
<evidence type="ECO:0000313" key="2">
    <source>
        <dbReference type="WBParaSite" id="ALUE_0001178401-mRNA-1"/>
    </source>
</evidence>
<dbReference type="AlphaFoldDB" id="A0A9J2PR41"/>
<sequence length="36" mass="4133">MKQQSMNNYANKESKNIRNIHIEIVISSTVSKNIAK</sequence>
<accession>A0A9J2PR41</accession>
<organism evidence="1 2">
    <name type="scientific">Ascaris lumbricoides</name>
    <name type="common">Giant roundworm</name>
    <dbReference type="NCBI Taxonomy" id="6252"/>
    <lineage>
        <taxon>Eukaryota</taxon>
        <taxon>Metazoa</taxon>
        <taxon>Ecdysozoa</taxon>
        <taxon>Nematoda</taxon>
        <taxon>Chromadorea</taxon>
        <taxon>Rhabditida</taxon>
        <taxon>Spirurina</taxon>
        <taxon>Ascaridomorpha</taxon>
        <taxon>Ascaridoidea</taxon>
        <taxon>Ascarididae</taxon>
        <taxon>Ascaris</taxon>
    </lineage>
</organism>
<dbReference type="Proteomes" id="UP000036681">
    <property type="component" value="Unplaced"/>
</dbReference>
<dbReference type="WBParaSite" id="ALUE_0001178401-mRNA-1">
    <property type="protein sequence ID" value="ALUE_0001178401-mRNA-1"/>
    <property type="gene ID" value="ALUE_0001178401"/>
</dbReference>
<reference evidence="2" key="1">
    <citation type="submission" date="2023-03" db="UniProtKB">
        <authorList>
            <consortium name="WormBaseParasite"/>
        </authorList>
    </citation>
    <scope>IDENTIFICATION</scope>
</reference>
<protein>
    <submittedName>
        <fullName evidence="2">Uncharacterized protein</fullName>
    </submittedName>
</protein>
<proteinExistence type="predicted"/>
<evidence type="ECO:0000313" key="1">
    <source>
        <dbReference type="Proteomes" id="UP000036681"/>
    </source>
</evidence>